<protein>
    <submittedName>
        <fullName evidence="3">Uncharacterized protein</fullName>
    </submittedName>
</protein>
<sequence>PIVTLGLALANQSITITNCGKTHTLVTTNTNQVWGYGDNKHGSLGRNKQDSIIMAALANFTPNANQNVMYALASKQFSLILVTPPVIVTSTPTFIPTPTLAPSPTITQTPTLVPTPTVTPALGQTPTSTNLLTSTPTNLITSTPISTIVQTTPITINPSNVFTTTAPSITPTPTIGQTLPSTSTPTVTLISTSSVTPTLIPTNAITPTPTRTTPPPSPQTTTTTSPPVTTTSPPSTTTTTIPVSVVTTTTGNIPTTLPDTVLIYSNNNGADSSSAVISLSTSTTSLESIINNVQSVSLSFNVVGYTQAGQVAVQVFSDGKLISSKIVDINRDGSYVVNVTDLLKSALGKRSSGGDITFGIQSISPGISVFVQQGSTSLVVTNNVVSGGVRMGLNLFVIGTCILISLLCVH</sequence>
<accession>A0AAW2ZEL7</accession>
<proteinExistence type="predicted"/>
<organism evidence="3 4">
    <name type="scientific">Acrasis kona</name>
    <dbReference type="NCBI Taxonomy" id="1008807"/>
    <lineage>
        <taxon>Eukaryota</taxon>
        <taxon>Discoba</taxon>
        <taxon>Heterolobosea</taxon>
        <taxon>Tetramitia</taxon>
        <taxon>Eutetramitia</taxon>
        <taxon>Acrasidae</taxon>
        <taxon>Acrasis</taxon>
    </lineage>
</organism>
<keyword evidence="4" id="KW-1185">Reference proteome</keyword>
<feature type="transmembrane region" description="Helical" evidence="2">
    <location>
        <begin position="391"/>
        <end position="409"/>
    </location>
</feature>
<gene>
    <name evidence="3" type="ORF">AKO1_015200</name>
</gene>
<name>A0AAW2ZEL7_9EUKA</name>
<keyword evidence="2" id="KW-0812">Transmembrane</keyword>
<reference evidence="3 4" key="1">
    <citation type="submission" date="2024-03" db="EMBL/GenBank/DDBJ databases">
        <title>The Acrasis kona genome and developmental transcriptomes reveal deep origins of eukaryotic multicellular pathways.</title>
        <authorList>
            <person name="Sheikh S."/>
            <person name="Fu C.-J."/>
            <person name="Brown M.W."/>
            <person name="Baldauf S.L."/>
        </authorList>
    </citation>
    <scope>NUCLEOTIDE SEQUENCE [LARGE SCALE GENOMIC DNA]</scope>
    <source>
        <strain evidence="3 4">ATCC MYA-3509</strain>
    </source>
</reference>
<feature type="region of interest" description="Disordered" evidence="1">
    <location>
        <begin position="198"/>
        <end position="240"/>
    </location>
</feature>
<evidence type="ECO:0000313" key="4">
    <source>
        <dbReference type="Proteomes" id="UP001431209"/>
    </source>
</evidence>
<keyword evidence="2" id="KW-0472">Membrane</keyword>
<dbReference type="Proteomes" id="UP001431209">
    <property type="component" value="Unassembled WGS sequence"/>
</dbReference>
<evidence type="ECO:0000313" key="3">
    <source>
        <dbReference type="EMBL" id="KAL0487895.1"/>
    </source>
</evidence>
<dbReference type="AlphaFoldDB" id="A0AAW2ZEL7"/>
<evidence type="ECO:0000256" key="1">
    <source>
        <dbReference type="SAM" id="MobiDB-lite"/>
    </source>
</evidence>
<dbReference type="InterPro" id="IPR009091">
    <property type="entry name" value="RCC1/BLIP-II"/>
</dbReference>
<keyword evidence="2" id="KW-1133">Transmembrane helix</keyword>
<dbReference type="EMBL" id="JAOPGA020001381">
    <property type="protein sequence ID" value="KAL0487895.1"/>
    <property type="molecule type" value="Genomic_DNA"/>
</dbReference>
<dbReference type="SUPFAM" id="SSF50985">
    <property type="entry name" value="RCC1/BLIP-II"/>
    <property type="match status" value="1"/>
</dbReference>
<comment type="caution">
    <text evidence="3">The sequence shown here is derived from an EMBL/GenBank/DDBJ whole genome shotgun (WGS) entry which is preliminary data.</text>
</comment>
<dbReference type="Gene3D" id="2.130.10.30">
    <property type="entry name" value="Regulator of chromosome condensation 1/beta-lactamase-inhibitor protein II"/>
    <property type="match status" value="1"/>
</dbReference>
<feature type="compositionally biased region" description="Low complexity" evidence="1">
    <location>
        <begin position="198"/>
        <end position="211"/>
    </location>
</feature>
<feature type="non-terminal residue" evidence="3">
    <location>
        <position position="1"/>
    </location>
</feature>
<evidence type="ECO:0000256" key="2">
    <source>
        <dbReference type="SAM" id="Phobius"/>
    </source>
</evidence>
<feature type="compositionally biased region" description="Low complexity" evidence="1">
    <location>
        <begin position="219"/>
        <end position="240"/>
    </location>
</feature>